<dbReference type="AlphaFoldDB" id="A0AAW1BMW1"/>
<evidence type="ECO:0000313" key="1">
    <source>
        <dbReference type="EMBL" id="KAK9403459.1"/>
    </source>
</evidence>
<proteinExistence type="predicted"/>
<dbReference type="EMBL" id="JAOTOJ010000003">
    <property type="protein sequence ID" value="KAK9403459.1"/>
    <property type="molecule type" value="Genomic_DNA"/>
</dbReference>
<keyword evidence="2" id="KW-1185">Reference proteome</keyword>
<accession>A0AAW1BMW1</accession>
<evidence type="ECO:0000313" key="2">
    <source>
        <dbReference type="Proteomes" id="UP001474421"/>
    </source>
</evidence>
<sequence>MSSKSTMQKLLLLPNQWIKSCSLCRQVS</sequence>
<gene>
    <name evidence="1" type="ORF">NXF25_008286</name>
</gene>
<comment type="caution">
    <text evidence="1">The sequence shown here is derived from an EMBL/GenBank/DDBJ whole genome shotgun (WGS) entry which is preliminary data.</text>
</comment>
<protein>
    <submittedName>
        <fullName evidence="1">Uncharacterized protein</fullName>
    </submittedName>
</protein>
<dbReference type="Proteomes" id="UP001474421">
    <property type="component" value="Unassembled WGS sequence"/>
</dbReference>
<organism evidence="1 2">
    <name type="scientific">Crotalus adamanteus</name>
    <name type="common">Eastern diamondback rattlesnake</name>
    <dbReference type="NCBI Taxonomy" id="8729"/>
    <lineage>
        <taxon>Eukaryota</taxon>
        <taxon>Metazoa</taxon>
        <taxon>Chordata</taxon>
        <taxon>Craniata</taxon>
        <taxon>Vertebrata</taxon>
        <taxon>Euteleostomi</taxon>
        <taxon>Lepidosauria</taxon>
        <taxon>Squamata</taxon>
        <taxon>Bifurcata</taxon>
        <taxon>Unidentata</taxon>
        <taxon>Episquamata</taxon>
        <taxon>Toxicofera</taxon>
        <taxon>Serpentes</taxon>
        <taxon>Colubroidea</taxon>
        <taxon>Viperidae</taxon>
        <taxon>Crotalinae</taxon>
        <taxon>Crotalus</taxon>
    </lineage>
</organism>
<name>A0AAW1BMW1_CROAD</name>
<reference evidence="1 2" key="1">
    <citation type="journal article" date="2024" name="Proc. Natl. Acad. Sci. U.S.A.">
        <title>The genetic regulatory architecture and epigenomic basis for age-related changes in rattlesnake venom.</title>
        <authorList>
            <person name="Hogan M.P."/>
            <person name="Holding M.L."/>
            <person name="Nystrom G.S."/>
            <person name="Colston T.J."/>
            <person name="Bartlett D.A."/>
            <person name="Mason A.J."/>
            <person name="Ellsworth S.A."/>
            <person name="Rautsaw R.M."/>
            <person name="Lawrence K.C."/>
            <person name="Strickland J.L."/>
            <person name="He B."/>
            <person name="Fraser P."/>
            <person name="Margres M.J."/>
            <person name="Gilbert D.M."/>
            <person name="Gibbs H.L."/>
            <person name="Parkinson C.L."/>
            <person name="Rokyta D.R."/>
        </authorList>
    </citation>
    <scope>NUCLEOTIDE SEQUENCE [LARGE SCALE GENOMIC DNA]</scope>
    <source>
        <strain evidence="1">DRR0105</strain>
    </source>
</reference>